<dbReference type="Gene3D" id="3.20.20.80">
    <property type="entry name" value="Glycosidases"/>
    <property type="match status" value="1"/>
</dbReference>
<dbReference type="PROSITE" id="PS51910">
    <property type="entry name" value="GH18_2"/>
    <property type="match status" value="1"/>
</dbReference>
<protein>
    <recommendedName>
        <fullName evidence="2">GH18 domain-containing protein</fullName>
    </recommendedName>
</protein>
<keyword evidence="4" id="KW-1185">Reference proteome</keyword>
<reference evidence="3 4" key="1">
    <citation type="submission" date="2013-11" db="EMBL/GenBank/DDBJ databases">
        <title>Genome sequencing of Stegodyphus mimosarum.</title>
        <authorList>
            <person name="Bechsgaard J."/>
        </authorList>
    </citation>
    <scope>NUCLEOTIDE SEQUENCE [LARGE SCALE GENOMIC DNA]</scope>
</reference>
<dbReference type="InterPro" id="IPR001223">
    <property type="entry name" value="Glyco_hydro18_cat"/>
</dbReference>
<evidence type="ECO:0000313" key="3">
    <source>
        <dbReference type="EMBL" id="KFM81241.1"/>
    </source>
</evidence>
<dbReference type="EMBL" id="KK121795">
    <property type="protein sequence ID" value="KFM81241.1"/>
    <property type="molecule type" value="Genomic_DNA"/>
</dbReference>
<dbReference type="OrthoDB" id="73875at2759"/>
<dbReference type="InterPro" id="IPR017853">
    <property type="entry name" value="GH"/>
</dbReference>
<feature type="domain" description="GH18" evidence="2">
    <location>
        <begin position="38"/>
        <end position="64"/>
    </location>
</feature>
<dbReference type="AlphaFoldDB" id="A0A087UV52"/>
<dbReference type="SUPFAM" id="SSF51445">
    <property type="entry name" value="(Trans)glycosidases"/>
    <property type="match status" value="1"/>
</dbReference>
<feature type="chain" id="PRO_5001830983" description="GH18 domain-containing protein" evidence="1">
    <location>
        <begin position="19"/>
        <end position="64"/>
    </location>
</feature>
<accession>A0A087UV52</accession>
<gene>
    <name evidence="3" type="ORF">X975_19005</name>
</gene>
<feature type="non-terminal residue" evidence="3">
    <location>
        <position position="64"/>
    </location>
</feature>
<dbReference type="Proteomes" id="UP000054359">
    <property type="component" value="Unassembled WGS sequence"/>
</dbReference>
<sequence length="64" mass="7016">MFVSLVVVLTAAVSLARASPVIEHPTSYTPGKTDSHKYKVVCYYGSWAVYRPGDGKFPVENIDP</sequence>
<dbReference type="GO" id="GO:0005975">
    <property type="term" value="P:carbohydrate metabolic process"/>
    <property type="evidence" value="ECO:0007669"/>
    <property type="project" value="InterPro"/>
</dbReference>
<feature type="signal peptide" evidence="1">
    <location>
        <begin position="1"/>
        <end position="18"/>
    </location>
</feature>
<keyword evidence="1" id="KW-0732">Signal</keyword>
<evidence type="ECO:0000256" key="1">
    <source>
        <dbReference type="SAM" id="SignalP"/>
    </source>
</evidence>
<proteinExistence type="predicted"/>
<evidence type="ECO:0000259" key="2">
    <source>
        <dbReference type="PROSITE" id="PS51910"/>
    </source>
</evidence>
<organism evidence="3 4">
    <name type="scientific">Stegodyphus mimosarum</name>
    <name type="common">African social velvet spider</name>
    <dbReference type="NCBI Taxonomy" id="407821"/>
    <lineage>
        <taxon>Eukaryota</taxon>
        <taxon>Metazoa</taxon>
        <taxon>Ecdysozoa</taxon>
        <taxon>Arthropoda</taxon>
        <taxon>Chelicerata</taxon>
        <taxon>Arachnida</taxon>
        <taxon>Araneae</taxon>
        <taxon>Araneomorphae</taxon>
        <taxon>Entelegynae</taxon>
        <taxon>Eresoidea</taxon>
        <taxon>Eresidae</taxon>
        <taxon>Stegodyphus</taxon>
    </lineage>
</organism>
<evidence type="ECO:0000313" key="4">
    <source>
        <dbReference type="Proteomes" id="UP000054359"/>
    </source>
</evidence>
<name>A0A087UV52_STEMI</name>